<evidence type="ECO:0000313" key="3">
    <source>
        <dbReference type="Proteomes" id="UP000255082"/>
    </source>
</evidence>
<dbReference type="Proteomes" id="UP000255082">
    <property type="component" value="Unassembled WGS sequence"/>
</dbReference>
<evidence type="ECO:0000259" key="1">
    <source>
        <dbReference type="Pfam" id="PF13460"/>
    </source>
</evidence>
<gene>
    <name evidence="2" type="ORF">NCTC13184_03870</name>
</gene>
<dbReference type="Pfam" id="PF13460">
    <property type="entry name" value="NAD_binding_10"/>
    <property type="match status" value="1"/>
</dbReference>
<organism evidence="2 3">
    <name type="scientific">Nocardia africana</name>
    <dbReference type="NCBI Taxonomy" id="134964"/>
    <lineage>
        <taxon>Bacteria</taxon>
        <taxon>Bacillati</taxon>
        <taxon>Actinomycetota</taxon>
        <taxon>Actinomycetes</taxon>
        <taxon>Mycobacteriales</taxon>
        <taxon>Nocardiaceae</taxon>
        <taxon>Nocardia</taxon>
    </lineage>
</organism>
<dbReference type="Gene3D" id="3.40.50.720">
    <property type="entry name" value="NAD(P)-binding Rossmann-like Domain"/>
    <property type="match status" value="1"/>
</dbReference>
<dbReference type="OrthoDB" id="4248066at2"/>
<feature type="domain" description="NAD(P)-binding" evidence="1">
    <location>
        <begin position="7"/>
        <end position="191"/>
    </location>
</feature>
<accession>A0A378WX49</accession>
<sequence length="226" mass="23146">MKVFQIGAAGGVGRRLAQRLTDRGDQVTGMHRNPDQAETVAATGATPVAGDLIHDTIEELAAKIAGHDAVVFSAGAHGTGPDKTTAIDGAGLEKAAAAAAQAGVSRFVLVSVFPDAGRDRETSAGFEHYMRVKKSADVHLTHTALDWLIVRPGTLLDDPGSGTVTAGLAIEYGSIARDDVAAFIDAALHEPALNRVIIELTGGSTPVADAVAELVAAIAPRGGKIM</sequence>
<proteinExistence type="predicted"/>
<protein>
    <submittedName>
        <fullName evidence="2">NADH-flavin reductase</fullName>
    </submittedName>
</protein>
<reference evidence="2 3" key="1">
    <citation type="submission" date="2018-06" db="EMBL/GenBank/DDBJ databases">
        <authorList>
            <consortium name="Pathogen Informatics"/>
            <person name="Doyle S."/>
        </authorList>
    </citation>
    <scope>NUCLEOTIDE SEQUENCE [LARGE SCALE GENOMIC DNA]</scope>
    <source>
        <strain evidence="2 3">NCTC13184</strain>
    </source>
</reference>
<dbReference type="InterPro" id="IPR036291">
    <property type="entry name" value="NAD(P)-bd_dom_sf"/>
</dbReference>
<evidence type="ECO:0000313" key="2">
    <source>
        <dbReference type="EMBL" id="SUA45347.1"/>
    </source>
</evidence>
<dbReference type="RefSeq" id="WP_062964460.1">
    <property type="nucleotide sequence ID" value="NZ_JAJFOE010000001.1"/>
</dbReference>
<dbReference type="AlphaFoldDB" id="A0A378WX49"/>
<dbReference type="SUPFAM" id="SSF51735">
    <property type="entry name" value="NAD(P)-binding Rossmann-fold domains"/>
    <property type="match status" value="1"/>
</dbReference>
<dbReference type="EMBL" id="UGRU01000001">
    <property type="protein sequence ID" value="SUA45347.1"/>
    <property type="molecule type" value="Genomic_DNA"/>
</dbReference>
<name>A0A378WX49_9NOCA</name>
<dbReference type="PANTHER" id="PTHR15020">
    <property type="entry name" value="FLAVIN REDUCTASE-RELATED"/>
    <property type="match status" value="1"/>
</dbReference>
<dbReference type="PANTHER" id="PTHR15020:SF50">
    <property type="entry name" value="UPF0659 PROTEIN YMR090W"/>
    <property type="match status" value="1"/>
</dbReference>
<dbReference type="InterPro" id="IPR016040">
    <property type="entry name" value="NAD(P)-bd_dom"/>
</dbReference>